<dbReference type="PATRIC" id="fig|907348.3.peg.2763"/>
<evidence type="ECO:0000256" key="2">
    <source>
        <dbReference type="SAM" id="MobiDB-lite"/>
    </source>
</evidence>
<dbReference type="Pfam" id="PF13432">
    <property type="entry name" value="TPR_16"/>
    <property type="match status" value="1"/>
</dbReference>
<dbReference type="InterPro" id="IPR019734">
    <property type="entry name" value="TPR_rpt"/>
</dbReference>
<dbReference type="SMART" id="SM00028">
    <property type="entry name" value="TPR"/>
    <property type="match status" value="2"/>
</dbReference>
<dbReference type="STRING" id="907348.TresaDRAFT_0178"/>
<name>H7EP72_9SPIR</name>
<accession>H7EP72</accession>
<comment type="caution">
    <text evidence="3">The sequence shown here is derived from an EMBL/GenBank/DDBJ whole genome shotgun (WGS) entry which is preliminary data.</text>
</comment>
<dbReference type="RefSeq" id="WP_002706382.1">
    <property type="nucleotide sequence ID" value="NZ_AGRW01000054.1"/>
</dbReference>
<reference evidence="3 4" key="1">
    <citation type="submission" date="2011-09" db="EMBL/GenBank/DDBJ databases">
        <title>The draft genome of Treponema saccharophilum DSM 2985.</title>
        <authorList>
            <consortium name="US DOE Joint Genome Institute (JGI-PGF)"/>
            <person name="Lucas S."/>
            <person name="Copeland A."/>
            <person name="Lapidus A."/>
            <person name="Glavina del Rio T."/>
            <person name="Dalin E."/>
            <person name="Tice H."/>
            <person name="Bruce D."/>
            <person name="Goodwin L."/>
            <person name="Pitluck S."/>
            <person name="Peters L."/>
            <person name="Kyrpides N."/>
            <person name="Mavromatis K."/>
            <person name="Ivanova N."/>
            <person name="Markowitz V."/>
            <person name="Cheng J.-F."/>
            <person name="Hugenholtz P."/>
            <person name="Woyke T."/>
            <person name="Wu D."/>
            <person name="Gronow S."/>
            <person name="Wellnitz S."/>
            <person name="Brambilla E."/>
            <person name="Klenk H.-P."/>
            <person name="Eisen J.A."/>
        </authorList>
    </citation>
    <scope>NUCLEOTIDE SEQUENCE [LARGE SCALE GENOMIC DNA]</scope>
    <source>
        <strain evidence="3 4">DSM 2985</strain>
    </source>
</reference>
<dbReference type="EMBL" id="AGRW01000054">
    <property type="protein sequence ID" value="EIC00705.1"/>
    <property type="molecule type" value="Genomic_DNA"/>
</dbReference>
<organism evidence="3 4">
    <name type="scientific">Treponema saccharophilum DSM 2985</name>
    <dbReference type="NCBI Taxonomy" id="907348"/>
    <lineage>
        <taxon>Bacteria</taxon>
        <taxon>Pseudomonadati</taxon>
        <taxon>Spirochaetota</taxon>
        <taxon>Spirochaetia</taxon>
        <taxon>Spirochaetales</taxon>
        <taxon>Treponemataceae</taxon>
        <taxon>Treponema</taxon>
    </lineage>
</organism>
<dbReference type="Gene3D" id="1.25.40.10">
    <property type="entry name" value="Tetratricopeptide repeat domain"/>
    <property type="match status" value="1"/>
</dbReference>
<feature type="repeat" description="TPR" evidence="1">
    <location>
        <begin position="70"/>
        <end position="103"/>
    </location>
</feature>
<evidence type="ECO:0000313" key="4">
    <source>
        <dbReference type="Proteomes" id="UP000003571"/>
    </source>
</evidence>
<dbReference type="Proteomes" id="UP000003571">
    <property type="component" value="Unassembled WGS sequence"/>
</dbReference>
<evidence type="ECO:0000256" key="1">
    <source>
        <dbReference type="PROSITE-ProRule" id="PRU00339"/>
    </source>
</evidence>
<dbReference type="InterPro" id="IPR011990">
    <property type="entry name" value="TPR-like_helical_dom_sf"/>
</dbReference>
<proteinExistence type="predicted"/>
<dbReference type="AlphaFoldDB" id="H7EP72"/>
<evidence type="ECO:0000313" key="3">
    <source>
        <dbReference type="EMBL" id="EIC00705.1"/>
    </source>
</evidence>
<dbReference type="OrthoDB" id="359465at2"/>
<gene>
    <name evidence="3" type="ORF">TresaDRAFT_0178</name>
</gene>
<keyword evidence="1" id="KW-0802">TPR repeat</keyword>
<dbReference type="PROSITE" id="PS50005">
    <property type="entry name" value="TPR"/>
    <property type="match status" value="2"/>
</dbReference>
<feature type="region of interest" description="Disordered" evidence="2">
    <location>
        <begin position="186"/>
        <end position="206"/>
    </location>
</feature>
<protein>
    <submittedName>
        <fullName evidence="3">Tetratricopeptide TPR_1 repeat-containing protein</fullName>
    </submittedName>
</protein>
<dbReference type="eggNOG" id="COG0457">
    <property type="taxonomic scope" value="Bacteria"/>
</dbReference>
<keyword evidence="4" id="KW-1185">Reference proteome</keyword>
<dbReference type="PROSITE" id="PS51257">
    <property type="entry name" value="PROKAR_LIPOPROTEIN"/>
    <property type="match status" value="1"/>
</dbReference>
<sequence length="206" mass="22999">MKFPSIFLVSAFLLVMQGCSTVGVPGEGKVVLRNIATEYYSIAEGYFGMKNYSKAAEYYERAMKDESLRVASFYKMARSYAMAQNWEKAAPCYDELLSQDPDNLNLKVSVAYIAAMRGDTDSALSQFKSLCEENPYEEQVLENYVALLLFVGRAEDAEVGYRKLKATFPENSKLKDFSQQLSELADNFSDGDADGSVKKSAPPLKK</sequence>
<feature type="repeat" description="TPR" evidence="1">
    <location>
        <begin position="36"/>
        <end position="69"/>
    </location>
</feature>
<dbReference type="SUPFAM" id="SSF48452">
    <property type="entry name" value="TPR-like"/>
    <property type="match status" value="1"/>
</dbReference>